<evidence type="ECO:0000259" key="1">
    <source>
        <dbReference type="Pfam" id="PF08241"/>
    </source>
</evidence>
<keyword evidence="2" id="KW-0808">Transferase</keyword>
<dbReference type="InterPro" id="IPR029063">
    <property type="entry name" value="SAM-dependent_MTases_sf"/>
</dbReference>
<evidence type="ECO:0000313" key="3">
    <source>
        <dbReference type="Proteomes" id="UP000030710"/>
    </source>
</evidence>
<dbReference type="HOGENOM" id="CLU_037990_14_2_2"/>
<proteinExistence type="predicted"/>
<dbReference type="GO" id="GO:0032259">
    <property type="term" value="P:methylation"/>
    <property type="evidence" value="ECO:0007669"/>
    <property type="project" value="UniProtKB-KW"/>
</dbReference>
<accession>U1PXN7</accession>
<dbReference type="Proteomes" id="UP000030710">
    <property type="component" value="Unassembled WGS sequence"/>
</dbReference>
<evidence type="ECO:0000313" key="2">
    <source>
        <dbReference type="EMBL" id="ERG97236.1"/>
    </source>
</evidence>
<dbReference type="EMBL" id="KE356561">
    <property type="protein sequence ID" value="ERG97236.1"/>
    <property type="molecule type" value="Genomic_DNA"/>
</dbReference>
<dbReference type="Gene3D" id="3.40.50.150">
    <property type="entry name" value="Vaccinia Virus protein VP39"/>
    <property type="match status" value="1"/>
</dbReference>
<dbReference type="AlphaFoldDB" id="U1PXN7"/>
<gene>
    <name evidence="2" type="ORF">J07HQW2_03722</name>
</gene>
<dbReference type="STRING" id="1238425.J07HQW2_03722"/>
<dbReference type="eggNOG" id="arCOG01773">
    <property type="taxonomic scope" value="Archaea"/>
</dbReference>
<dbReference type="SUPFAM" id="SSF53335">
    <property type="entry name" value="S-adenosyl-L-methionine-dependent methyltransferases"/>
    <property type="match status" value="1"/>
</dbReference>
<reference evidence="2 3" key="1">
    <citation type="journal article" date="2013" name="PLoS ONE">
        <title>Assembly-driven community genomics of a hypersaline microbial ecosystem.</title>
        <authorList>
            <person name="Podell S."/>
            <person name="Ugalde J.A."/>
            <person name="Narasingarao P."/>
            <person name="Banfield J.F."/>
            <person name="Heidelberg K.B."/>
            <person name="Allen E.E."/>
        </authorList>
    </citation>
    <scope>NUCLEOTIDE SEQUENCE [LARGE SCALE GENOMIC DNA]</scope>
    <source>
        <strain evidence="3">J07HQW2</strain>
    </source>
</reference>
<keyword evidence="2" id="KW-0830">Ubiquinone</keyword>
<feature type="domain" description="Methyltransferase type 11" evidence="1">
    <location>
        <begin position="4"/>
        <end position="61"/>
    </location>
</feature>
<dbReference type="InterPro" id="IPR013216">
    <property type="entry name" value="Methyltransf_11"/>
</dbReference>
<sequence>MSQLAQDRGISVDHGTAEDLPLTTNEIDLAALLGVIGYVNDLEMVFSELARVVSPDGHAIVPFCGQMVLFAELYDTAAGQEAYPDTLDWKETYPLEMAKKATWRDVEAVVSELQSVGFTEITTVKTLTQPIETAIETVESPSKGHDDGSWIVVHARRE</sequence>
<protein>
    <submittedName>
        <fullName evidence="2">Methylase involved in ubiquinone/menaquinone biosynthesis</fullName>
    </submittedName>
</protein>
<organism evidence="2 3">
    <name type="scientific">Haloquadratum walsbyi J07HQW2</name>
    <dbReference type="NCBI Taxonomy" id="1238425"/>
    <lineage>
        <taxon>Archaea</taxon>
        <taxon>Methanobacteriati</taxon>
        <taxon>Methanobacteriota</taxon>
        <taxon>Stenosarchaea group</taxon>
        <taxon>Halobacteria</taxon>
        <taxon>Halobacteriales</taxon>
        <taxon>Haloferacaceae</taxon>
        <taxon>Haloquadratum</taxon>
    </lineage>
</organism>
<dbReference type="GO" id="GO:0008757">
    <property type="term" value="F:S-adenosylmethionine-dependent methyltransferase activity"/>
    <property type="evidence" value="ECO:0007669"/>
    <property type="project" value="InterPro"/>
</dbReference>
<keyword evidence="2" id="KW-0489">Methyltransferase</keyword>
<dbReference type="Pfam" id="PF08241">
    <property type="entry name" value="Methyltransf_11"/>
    <property type="match status" value="1"/>
</dbReference>
<name>U1PXN7_9EURY</name>